<accession>A0ABX2CWN3</accession>
<evidence type="ECO:0000313" key="13">
    <source>
        <dbReference type="Proteomes" id="UP000702425"/>
    </source>
</evidence>
<feature type="domain" description="PAS" evidence="10">
    <location>
        <begin position="23"/>
        <end position="92"/>
    </location>
</feature>
<dbReference type="PROSITE" id="PS50109">
    <property type="entry name" value="HIS_KIN"/>
    <property type="match status" value="1"/>
</dbReference>
<feature type="domain" description="PAC" evidence="11">
    <location>
        <begin position="983"/>
        <end position="1035"/>
    </location>
</feature>
<dbReference type="InterPro" id="IPR003594">
    <property type="entry name" value="HATPase_dom"/>
</dbReference>
<dbReference type="CDD" id="cd00082">
    <property type="entry name" value="HisKA"/>
    <property type="match status" value="1"/>
</dbReference>
<dbReference type="Pfam" id="PF00072">
    <property type="entry name" value="Response_reg"/>
    <property type="match status" value="1"/>
</dbReference>
<dbReference type="InterPro" id="IPR052162">
    <property type="entry name" value="Sensor_kinase/Photoreceptor"/>
</dbReference>
<keyword evidence="3 6" id="KW-0597">Phosphoprotein</keyword>
<dbReference type="CDD" id="cd00130">
    <property type="entry name" value="PAS"/>
    <property type="match status" value="9"/>
</dbReference>
<feature type="domain" description="PAC" evidence="11">
    <location>
        <begin position="1108"/>
        <end position="1160"/>
    </location>
</feature>
<gene>
    <name evidence="12" type="primary">arcB_8</name>
    <name evidence="12" type="ORF">E5S67_02429</name>
</gene>
<keyword evidence="13" id="KW-1185">Reference proteome</keyword>
<dbReference type="PANTHER" id="PTHR43304">
    <property type="entry name" value="PHYTOCHROME-LIKE PROTEIN CPH1"/>
    <property type="match status" value="1"/>
</dbReference>
<dbReference type="NCBIfam" id="TIGR00229">
    <property type="entry name" value="sensory_box"/>
    <property type="match status" value="10"/>
</dbReference>
<keyword evidence="5" id="KW-0418">Kinase</keyword>
<feature type="domain" description="PAS" evidence="10">
    <location>
        <begin position="281"/>
        <end position="351"/>
    </location>
</feature>
<feature type="domain" description="Histidine kinase" evidence="8">
    <location>
        <begin position="1303"/>
        <end position="1520"/>
    </location>
</feature>
<evidence type="ECO:0000256" key="3">
    <source>
        <dbReference type="ARBA" id="ARBA00022553"/>
    </source>
</evidence>
<evidence type="ECO:0000256" key="5">
    <source>
        <dbReference type="ARBA" id="ARBA00022777"/>
    </source>
</evidence>
<dbReference type="SMART" id="SM00091">
    <property type="entry name" value="PAS"/>
    <property type="match status" value="10"/>
</dbReference>
<evidence type="ECO:0000259" key="8">
    <source>
        <dbReference type="PROSITE" id="PS50109"/>
    </source>
</evidence>
<dbReference type="InterPro" id="IPR000700">
    <property type="entry name" value="PAS-assoc_C"/>
</dbReference>
<feature type="domain" description="PAS" evidence="10">
    <location>
        <begin position="540"/>
        <end position="610"/>
    </location>
</feature>
<evidence type="ECO:0000256" key="4">
    <source>
        <dbReference type="ARBA" id="ARBA00022679"/>
    </source>
</evidence>
<reference evidence="12 13" key="1">
    <citation type="journal article" date="2020" name="Sci. Rep.">
        <title>A novel cyanobacterial geosmin producer, revising GeoA distribution and dispersion patterns in Bacteria.</title>
        <authorList>
            <person name="Churro C."/>
            <person name="Semedo-Aguiar A.P."/>
            <person name="Silva A.D."/>
            <person name="Pereira-Leal J.B."/>
            <person name="Leite R.B."/>
        </authorList>
    </citation>
    <scope>NUCLEOTIDE SEQUENCE [LARGE SCALE GENOMIC DNA]</scope>
    <source>
        <strain evidence="12 13">IPMA8</strain>
    </source>
</reference>
<feature type="domain" description="PAS" evidence="10">
    <location>
        <begin position="1063"/>
        <end position="1105"/>
    </location>
</feature>
<feature type="domain" description="PAC" evidence="11">
    <location>
        <begin position="354"/>
        <end position="406"/>
    </location>
</feature>
<dbReference type="Pfam" id="PF02518">
    <property type="entry name" value="HATPase_c"/>
    <property type="match status" value="1"/>
</dbReference>
<feature type="domain" description="PAS" evidence="10">
    <location>
        <begin position="147"/>
        <end position="219"/>
    </location>
</feature>
<feature type="coiled-coil region" evidence="7">
    <location>
        <begin position="264"/>
        <end position="291"/>
    </location>
</feature>
<feature type="domain" description="PAS" evidence="10">
    <location>
        <begin position="414"/>
        <end position="484"/>
    </location>
</feature>
<dbReference type="Pfam" id="PF08447">
    <property type="entry name" value="PAS_3"/>
    <property type="match status" value="4"/>
</dbReference>
<feature type="domain" description="PAS" evidence="10">
    <location>
        <begin position="939"/>
        <end position="980"/>
    </location>
</feature>
<sequence>MSKFPPEKTQPPHQQSTTAQVLRQAHFDAFFAGSNAGLLIFDRQLRYVQINEVLAQMNGICVADHIGRSVREVLPELAPAVEPMLQAILDTGKPILDYELVGETPKEPGILRYWQASYYPLLDENGIVFGLGGIVIEITDRKRAEQKQARLTAILEATSDLVGVVDATGHSVYLNKAGQEMLGMSPEEARSPFTIDSVLAPSARAKFHNDIIPTALREGRWAGEILFLSRDGEEIPVSQVLIVHKTEAGEVEFISTIVRDIREQQAAQRDRKTAEDVLKQSEERFRSLMEASAQIIWNCNADGEMAIEQPTWSAFTGQTFDDYKGGGGINAIHPDDRSSMFTAWSTAVANRSFYEVEFRMRRYDGEYRYMSCRGVPILEADGTIREWVGANTDITERKQAEEALRQQQAALRDRNFLLNSILESTPDIIVVKDLEGRYVAINSNVANFLGKSIEEIIGKDDLELMSADSARELMAKDRQVMAAGITETFEDEISADDETPTTFLTTKAPWRDANGNILGIIATSRDISDRKQVEADLRDRNALLNSILESTPDFIMVKDREGRHVALNSNLANFFGKPIEEIIGKDDLELLPPDIAREIMAKDRQIMAAGITESYEEEVSNHETSATLLTTKAPWRDANGNILGTVATTRDISDRKQAEEALRERNDLLNSILESTPDIIVVKDREGRYVAMNSNLANFLGKPIEEIIGKDDGELLSPESAREMIAKDRHVLAAGITEIYEEDVSQGETTKTFLTTKAPWRDANGNILGIIGTTRDISDRKKVEQTLRQTLEILDLASDSIIIRDMDDRIIYWNQGAEKLYGGTKAEVAGEFIHAFLETIFPKPLETLLAEFFEHGSWEGELHHTTRDDRHIIVASRWTLQRDAEGKPCAQLEINTDITDRKQAEDAIKQSEERYRSLILATSQMVWTGDAEGRCPDMPSMRAYTGQTEAEVVGFGWLDAMHPDDRERTAQVWMEAVQTKSLYDIEYRIRRADGNYRYFQGRGVPILNEDGSIREWVGTCSDIHDRKQAEDAIKQSEERYRSLTLAISQIVWTTDPEGRCQDSPSMRAYTGQTEAEVVGFGWLDAVHPDDRELTVQVWMEAVQTRSLFDIQYRMCGADGNYRYFQARGVPILNEDGSIREWVGTCTDIHDRKQAEEAIKQSEERYRSLIVATSQIVWAMDAEGRGTELQSWKAYTGQTEADVLGFGWLDPIYPDDRERTVQVWMEAVQTKTLFEIEYRIRRADGNYRYFQVRGVPILNEDGSVREWVGTCTDIHDRKQTEFVQAKAREAAEAANRAKSEFLANMSHELRTPLNGIMGYAQILQRSKVLNEEERSRIDVIYQCGSHLLTLINDILDLSKIEAQKVELMPTDFHFPAFLQGVAEMCRIRAELKGIHFHFPSSPELPIGIRADEKRLRQVLINLLSNAIKFTDEGSVTFIVSFATEGKIRFEIRDTGTGIAQDQLQAIFEPFEQVGDRRRQTEGTGLGLAISKKIVELMGSTIQVQSEMNVGSIFWFDVNLSQADEWVKTSQIDNRGQIIGIKDRQPKIVVIDDKWANRSVISNLLSPIGFEVSEANDGQEGWEKILEVQPDLIVTDLLMPELDGFELIKRVRESENFKDIVIIVSSASVFETDQYRSLEAGGNTFIPKPVQATELLQKLQQYLDLEWVYEGNEDPLAIASDTNELIAPPATEMEMLYELALKGNFLEIVKQASLLEEIDPKYIPFAKILHQMAKDFQDEEILTFIQSYK</sequence>
<dbReference type="EMBL" id="SRRZ01000037">
    <property type="protein sequence ID" value="NQE34701.1"/>
    <property type="molecule type" value="Genomic_DNA"/>
</dbReference>
<feature type="domain" description="PAC" evidence="11">
    <location>
        <begin position="94"/>
        <end position="150"/>
    </location>
</feature>
<evidence type="ECO:0000256" key="2">
    <source>
        <dbReference type="ARBA" id="ARBA00012438"/>
    </source>
</evidence>
<evidence type="ECO:0000256" key="1">
    <source>
        <dbReference type="ARBA" id="ARBA00000085"/>
    </source>
</evidence>
<dbReference type="InterPro" id="IPR001789">
    <property type="entry name" value="Sig_transdc_resp-reg_receiver"/>
</dbReference>
<comment type="caution">
    <text evidence="12">The sequence shown here is derived from an EMBL/GenBank/DDBJ whole genome shotgun (WGS) entry which is preliminary data.</text>
</comment>
<dbReference type="SMART" id="SM00086">
    <property type="entry name" value="PAC"/>
    <property type="match status" value="10"/>
</dbReference>
<dbReference type="PROSITE" id="PS50112">
    <property type="entry name" value="PAS"/>
    <property type="match status" value="9"/>
</dbReference>
<evidence type="ECO:0000256" key="7">
    <source>
        <dbReference type="SAM" id="Coils"/>
    </source>
</evidence>
<evidence type="ECO:0000259" key="9">
    <source>
        <dbReference type="PROSITE" id="PS50110"/>
    </source>
</evidence>
<dbReference type="Pfam" id="PF00512">
    <property type="entry name" value="HisKA"/>
    <property type="match status" value="1"/>
</dbReference>
<dbReference type="EC" id="2.7.13.3" evidence="2"/>
<keyword evidence="4 12" id="KW-0808">Transferase</keyword>
<comment type="catalytic activity">
    <reaction evidence="1">
        <text>ATP + protein L-histidine = ADP + protein N-phospho-L-histidine.</text>
        <dbReference type="EC" id="2.7.13.3"/>
    </reaction>
</comment>
<dbReference type="InterPro" id="IPR005467">
    <property type="entry name" value="His_kinase_dom"/>
</dbReference>
<dbReference type="PANTHER" id="PTHR43304:SF1">
    <property type="entry name" value="PAC DOMAIN-CONTAINING PROTEIN"/>
    <property type="match status" value="1"/>
</dbReference>
<dbReference type="InterPro" id="IPR000014">
    <property type="entry name" value="PAS"/>
</dbReference>
<feature type="domain" description="PAC" evidence="11">
    <location>
        <begin position="613"/>
        <end position="664"/>
    </location>
</feature>
<organism evidence="12 13">
    <name type="scientific">Microcoleus asticus IPMA8</name>
    <dbReference type="NCBI Taxonomy" id="2563858"/>
    <lineage>
        <taxon>Bacteria</taxon>
        <taxon>Bacillati</taxon>
        <taxon>Cyanobacteriota</taxon>
        <taxon>Cyanophyceae</taxon>
        <taxon>Oscillatoriophycideae</taxon>
        <taxon>Oscillatoriales</taxon>
        <taxon>Microcoleaceae</taxon>
        <taxon>Microcoleus</taxon>
        <taxon>Microcoleus asticus</taxon>
    </lineage>
</organism>
<dbReference type="InterPro" id="IPR001610">
    <property type="entry name" value="PAC"/>
</dbReference>
<dbReference type="CDD" id="cd16922">
    <property type="entry name" value="HATPase_EvgS-ArcB-TorS-like"/>
    <property type="match status" value="1"/>
</dbReference>
<feature type="domain" description="PAS" evidence="10">
    <location>
        <begin position="783"/>
        <end position="848"/>
    </location>
</feature>
<dbReference type="PROSITE" id="PS50113">
    <property type="entry name" value="PAC"/>
    <property type="match status" value="9"/>
</dbReference>
<dbReference type="PROSITE" id="PS50110">
    <property type="entry name" value="RESPONSE_REGULATORY"/>
    <property type="match status" value="1"/>
</dbReference>
<dbReference type="InterPro" id="IPR013656">
    <property type="entry name" value="PAS_4"/>
</dbReference>
<feature type="domain" description="Response regulatory" evidence="9">
    <location>
        <begin position="1545"/>
        <end position="1661"/>
    </location>
</feature>
<feature type="domain" description="PAC" evidence="11">
    <location>
        <begin position="1233"/>
        <end position="1285"/>
    </location>
</feature>
<feature type="domain" description="PAS" evidence="10">
    <location>
        <begin position="665"/>
        <end position="735"/>
    </location>
</feature>
<feature type="domain" description="PAC" evidence="11">
    <location>
        <begin position="735"/>
        <end position="789"/>
    </location>
</feature>
<dbReference type="InterPro" id="IPR013655">
    <property type="entry name" value="PAS_fold_3"/>
</dbReference>
<proteinExistence type="predicted"/>
<dbReference type="SMART" id="SM00448">
    <property type="entry name" value="REC"/>
    <property type="match status" value="1"/>
</dbReference>
<evidence type="ECO:0000256" key="6">
    <source>
        <dbReference type="PROSITE-ProRule" id="PRU00169"/>
    </source>
</evidence>
<dbReference type="GO" id="GO:0004673">
    <property type="term" value="F:protein histidine kinase activity"/>
    <property type="evidence" value="ECO:0007669"/>
    <property type="project" value="UniProtKB-EC"/>
</dbReference>
<feature type="domain" description="PAC" evidence="11">
    <location>
        <begin position="487"/>
        <end position="539"/>
    </location>
</feature>
<keyword evidence="7" id="KW-0175">Coiled coil</keyword>
<dbReference type="Pfam" id="PF08448">
    <property type="entry name" value="PAS_4"/>
    <property type="match status" value="5"/>
</dbReference>
<feature type="domain" description="PAC" evidence="11">
    <location>
        <begin position="858"/>
        <end position="910"/>
    </location>
</feature>
<feature type="modified residue" description="4-aspartylphosphate" evidence="6">
    <location>
        <position position="1594"/>
    </location>
</feature>
<evidence type="ECO:0000259" key="10">
    <source>
        <dbReference type="PROSITE" id="PS50112"/>
    </source>
</evidence>
<evidence type="ECO:0000259" key="11">
    <source>
        <dbReference type="PROSITE" id="PS50113"/>
    </source>
</evidence>
<protein>
    <recommendedName>
        <fullName evidence="2">histidine kinase</fullName>
        <ecNumber evidence="2">2.7.13.3</ecNumber>
    </recommendedName>
</protein>
<name>A0ABX2CWN3_9CYAN</name>
<evidence type="ECO:0000313" key="12">
    <source>
        <dbReference type="EMBL" id="NQE34701.1"/>
    </source>
</evidence>
<dbReference type="SMART" id="SM00388">
    <property type="entry name" value="HisKA"/>
    <property type="match status" value="1"/>
</dbReference>
<dbReference type="Proteomes" id="UP000702425">
    <property type="component" value="Unassembled WGS sequence"/>
</dbReference>
<dbReference type="SMART" id="SM00387">
    <property type="entry name" value="HATPase_c"/>
    <property type="match status" value="1"/>
</dbReference>
<dbReference type="InterPro" id="IPR003661">
    <property type="entry name" value="HisK_dim/P_dom"/>
</dbReference>
<dbReference type="Pfam" id="PF13426">
    <property type="entry name" value="PAS_9"/>
    <property type="match status" value="1"/>
</dbReference>
<dbReference type="RefSeq" id="WP_216670383.1">
    <property type="nucleotide sequence ID" value="NZ_CAWPPK010000249.1"/>
</dbReference>